<evidence type="ECO:0000313" key="3">
    <source>
        <dbReference type="Proteomes" id="UP000824232"/>
    </source>
</evidence>
<evidence type="ECO:0000313" key="2">
    <source>
        <dbReference type="EMBL" id="HIR59863.1"/>
    </source>
</evidence>
<keyword evidence="1" id="KW-0472">Membrane</keyword>
<gene>
    <name evidence="2" type="ORF">IAB38_07510</name>
</gene>
<accession>A0A9D1DVP7</accession>
<keyword evidence="1" id="KW-1133">Transmembrane helix</keyword>
<name>A0A9D1DVP7_9FIRM</name>
<reference evidence="2" key="1">
    <citation type="submission" date="2020-10" db="EMBL/GenBank/DDBJ databases">
        <authorList>
            <person name="Gilroy R."/>
        </authorList>
    </citation>
    <scope>NUCLEOTIDE SEQUENCE</scope>
    <source>
        <strain evidence="2">CHK184-20233</strain>
    </source>
</reference>
<dbReference type="GO" id="GO:0006508">
    <property type="term" value="P:proteolysis"/>
    <property type="evidence" value="ECO:0007669"/>
    <property type="project" value="InterPro"/>
</dbReference>
<dbReference type="EMBL" id="DVHC01000068">
    <property type="protein sequence ID" value="HIR59863.1"/>
    <property type="molecule type" value="Genomic_DNA"/>
</dbReference>
<feature type="transmembrane region" description="Helical" evidence="1">
    <location>
        <begin position="36"/>
        <end position="52"/>
    </location>
</feature>
<organism evidence="2 3">
    <name type="scientific">Candidatus Onthousia excrementipullorum</name>
    <dbReference type="NCBI Taxonomy" id="2840884"/>
    <lineage>
        <taxon>Bacteria</taxon>
        <taxon>Bacillati</taxon>
        <taxon>Bacillota</taxon>
        <taxon>Bacilli</taxon>
        <taxon>Candidatus Onthousia</taxon>
    </lineage>
</organism>
<dbReference type="Proteomes" id="UP000824232">
    <property type="component" value="Unassembled WGS sequence"/>
</dbReference>
<feature type="transmembrane region" description="Helical" evidence="1">
    <location>
        <begin position="6"/>
        <end position="24"/>
    </location>
</feature>
<feature type="transmembrane region" description="Helical" evidence="1">
    <location>
        <begin position="124"/>
        <end position="141"/>
    </location>
</feature>
<evidence type="ECO:0000256" key="1">
    <source>
        <dbReference type="SAM" id="Phobius"/>
    </source>
</evidence>
<feature type="transmembrane region" description="Helical" evidence="1">
    <location>
        <begin position="58"/>
        <end position="75"/>
    </location>
</feature>
<dbReference type="GO" id="GO:0030436">
    <property type="term" value="P:asexual sporulation"/>
    <property type="evidence" value="ECO:0007669"/>
    <property type="project" value="InterPro"/>
</dbReference>
<proteinExistence type="predicted"/>
<sequence length="261" mass="29898">MKVYLDLIFFINFMFDLLLLMTVSIECKVFSKKRRLVISSFLGSLSTFLLFLPLNNISLFLFKVVISIIMILVGFKITSKELFFTLIKSLYGNSIILGGLIYFLNNQFSYKQKGFIFVHDGTSLNLIIILISSPIIFYLYHKTMENEKKKRELLHKVSIKCKKGVVNTLGFLDTGNNIKDPYKKRGVILINSSEINLSLEESILVPFKTVDSNSLLRCIEIEELKIDDNLITKKYLLGISPKKIEIKGASCILPNMIEEEL</sequence>
<protein>
    <submittedName>
        <fullName evidence="2">Sigma-E processing peptidase SpoIIGA</fullName>
    </submittedName>
</protein>
<dbReference type="InterPro" id="IPR005081">
    <property type="entry name" value="SpoIIGA"/>
</dbReference>
<dbReference type="GO" id="GO:0004190">
    <property type="term" value="F:aspartic-type endopeptidase activity"/>
    <property type="evidence" value="ECO:0007669"/>
    <property type="project" value="InterPro"/>
</dbReference>
<keyword evidence="1" id="KW-0812">Transmembrane</keyword>
<comment type="caution">
    <text evidence="2">The sequence shown here is derived from an EMBL/GenBank/DDBJ whole genome shotgun (WGS) entry which is preliminary data.</text>
</comment>
<dbReference type="Pfam" id="PF03419">
    <property type="entry name" value="Peptidase_U4"/>
    <property type="match status" value="1"/>
</dbReference>
<dbReference type="AlphaFoldDB" id="A0A9D1DVP7"/>
<reference evidence="2" key="2">
    <citation type="journal article" date="2021" name="PeerJ">
        <title>Extensive microbial diversity within the chicken gut microbiome revealed by metagenomics and culture.</title>
        <authorList>
            <person name="Gilroy R."/>
            <person name="Ravi A."/>
            <person name="Getino M."/>
            <person name="Pursley I."/>
            <person name="Horton D.L."/>
            <person name="Alikhan N.F."/>
            <person name="Baker D."/>
            <person name="Gharbi K."/>
            <person name="Hall N."/>
            <person name="Watson M."/>
            <person name="Adriaenssens E.M."/>
            <person name="Foster-Nyarko E."/>
            <person name="Jarju S."/>
            <person name="Secka A."/>
            <person name="Antonio M."/>
            <person name="Oren A."/>
            <person name="Chaudhuri R.R."/>
            <person name="La Ragione R."/>
            <person name="Hildebrand F."/>
            <person name="Pallen M.J."/>
        </authorList>
    </citation>
    <scope>NUCLEOTIDE SEQUENCE</scope>
    <source>
        <strain evidence="2">CHK184-20233</strain>
    </source>
</reference>
<feature type="transmembrane region" description="Helical" evidence="1">
    <location>
        <begin position="82"/>
        <end position="104"/>
    </location>
</feature>